<keyword evidence="2" id="KW-1185">Reference proteome</keyword>
<sequence length="25" mass="2816">MAKTWATKCCSGTYKNNYQLCCGIK</sequence>
<protein>
    <submittedName>
        <fullName evidence="1">Uncharacterized protein</fullName>
    </submittedName>
</protein>
<evidence type="ECO:0000313" key="1">
    <source>
        <dbReference type="EMBL" id="EOA57544.1"/>
    </source>
</evidence>
<dbReference type="Proteomes" id="UP000017831">
    <property type="component" value="Unassembled WGS sequence"/>
</dbReference>
<comment type="caution">
    <text evidence="1">The sequence shown here is derived from an EMBL/GenBank/DDBJ whole genome shotgun (WGS) entry which is preliminary data.</text>
</comment>
<dbReference type="EMBL" id="AQHY01000008">
    <property type="protein sequence ID" value="EOA57544.1"/>
    <property type="molecule type" value="Genomic_DNA"/>
</dbReference>
<dbReference type="HOGENOM" id="CLU_3419938_0_0_10"/>
<dbReference type="AlphaFoldDB" id="U6RLQ8"/>
<accession>U6RLQ8</accession>
<evidence type="ECO:0000313" key="2">
    <source>
        <dbReference type="Proteomes" id="UP000017831"/>
    </source>
</evidence>
<organism evidence="1 2">
    <name type="scientific">Phocaeicola massiliensis B84634 = Timone 84634 = DSM 17679 = JCM 13223</name>
    <dbReference type="NCBI Taxonomy" id="1121098"/>
    <lineage>
        <taxon>Bacteria</taxon>
        <taxon>Pseudomonadati</taxon>
        <taxon>Bacteroidota</taxon>
        <taxon>Bacteroidia</taxon>
        <taxon>Bacteroidales</taxon>
        <taxon>Bacteroidaceae</taxon>
        <taxon>Phocaeicola</taxon>
    </lineage>
</organism>
<gene>
    <name evidence="1" type="ORF">HMPREF1534_00606</name>
</gene>
<feature type="non-terminal residue" evidence="1">
    <location>
        <position position="25"/>
    </location>
</feature>
<name>U6RLQ8_9BACT</name>
<reference evidence="1 2" key="1">
    <citation type="submission" date="2013-04" db="EMBL/GenBank/DDBJ databases">
        <title>The Genome Sequence of Bacteroides massiliensis DSM 17679.</title>
        <authorList>
            <consortium name="The Broad Institute Genomics Platform"/>
            <person name="Earl A."/>
            <person name="Ward D."/>
            <person name="Feldgarden M."/>
            <person name="Gevers D."/>
            <person name="Martens E."/>
            <person name="Fenner L."/>
            <person name="Roux V."/>
            <person name="Mallet M.N."/>
            <person name="Raoult D."/>
            <person name="Walker B."/>
            <person name="Young S."/>
            <person name="Zeng Q."/>
            <person name="Gargeya S."/>
            <person name="Fitzgerald M."/>
            <person name="Haas B."/>
            <person name="Abouelleil A."/>
            <person name="Allen A.W."/>
            <person name="Alvarado L."/>
            <person name="Arachchi H.M."/>
            <person name="Berlin A.M."/>
            <person name="Chapman S.B."/>
            <person name="Gainer-Dewar J."/>
            <person name="Goldberg J."/>
            <person name="Griggs A."/>
            <person name="Gujja S."/>
            <person name="Hansen M."/>
            <person name="Howarth C."/>
            <person name="Imamovic A."/>
            <person name="Ireland A."/>
            <person name="Larimer J."/>
            <person name="McCowan C."/>
            <person name="Murphy C."/>
            <person name="Pearson M."/>
            <person name="Poon T.W."/>
            <person name="Priest M."/>
            <person name="Roberts A."/>
            <person name="Saif S."/>
            <person name="Shea T."/>
            <person name="Sisk P."/>
            <person name="Sykes S."/>
            <person name="Wortman J."/>
            <person name="Nusbaum C."/>
            <person name="Birren B."/>
        </authorList>
    </citation>
    <scope>NUCLEOTIDE SEQUENCE [LARGE SCALE GENOMIC DNA]</scope>
    <source>
        <strain evidence="2">B84634 / Timone 84634 / DSM 17679 / JCM 13223</strain>
    </source>
</reference>
<proteinExistence type="predicted"/>